<evidence type="ECO:0000313" key="3">
    <source>
        <dbReference type="Proteomes" id="UP000663843"/>
    </source>
</evidence>
<feature type="compositionally biased region" description="Pro residues" evidence="1">
    <location>
        <begin position="178"/>
        <end position="188"/>
    </location>
</feature>
<evidence type="ECO:0000256" key="1">
    <source>
        <dbReference type="SAM" id="MobiDB-lite"/>
    </source>
</evidence>
<organism evidence="2 3">
    <name type="scientific">Rhizoctonia solani</name>
    <dbReference type="NCBI Taxonomy" id="456999"/>
    <lineage>
        <taxon>Eukaryota</taxon>
        <taxon>Fungi</taxon>
        <taxon>Dikarya</taxon>
        <taxon>Basidiomycota</taxon>
        <taxon>Agaricomycotina</taxon>
        <taxon>Agaricomycetes</taxon>
        <taxon>Cantharellales</taxon>
        <taxon>Ceratobasidiaceae</taxon>
        <taxon>Rhizoctonia</taxon>
    </lineage>
</organism>
<comment type="caution">
    <text evidence="2">The sequence shown here is derived from an EMBL/GenBank/DDBJ whole genome shotgun (WGS) entry which is preliminary data.</text>
</comment>
<dbReference type="AlphaFoldDB" id="A0A8H2Y4N9"/>
<accession>A0A8H2Y4N9</accession>
<evidence type="ECO:0008006" key="4">
    <source>
        <dbReference type="Google" id="ProtNLM"/>
    </source>
</evidence>
<sequence>MDPPIARGLSFSDAYVPELGSQITSPVLVPTKPGPKASTPPEYEGVDPFEPGDGDIKITVNGTSFESHKYLIKRFQGLKPLLVKRIKRAHEFHLLEWETPAYQELAMRENSITKEEAKAIGLDAFVIIAEMREKEQRRKGELDKRSPTPGLWPSADPGEIPARDNTAGNKPQGNIATKPPPAPMPPSCDAPEEHSAAAHTDNNGVEVGLSLADIKLSGLGLVTSRHGYYAEVPSCQCGSPA</sequence>
<feature type="region of interest" description="Disordered" evidence="1">
    <location>
        <begin position="135"/>
        <end position="202"/>
    </location>
</feature>
<dbReference type="Proteomes" id="UP000663843">
    <property type="component" value="Unassembled WGS sequence"/>
</dbReference>
<feature type="compositionally biased region" description="Polar residues" evidence="1">
    <location>
        <begin position="166"/>
        <end position="175"/>
    </location>
</feature>
<gene>
    <name evidence="2" type="ORF">RDB_LOCUS75044</name>
</gene>
<evidence type="ECO:0000313" key="2">
    <source>
        <dbReference type="EMBL" id="CAE6440635.1"/>
    </source>
</evidence>
<dbReference type="EMBL" id="CAJMWT010002359">
    <property type="protein sequence ID" value="CAE6440635.1"/>
    <property type="molecule type" value="Genomic_DNA"/>
</dbReference>
<protein>
    <recommendedName>
        <fullName evidence="4">BTB domain-containing protein</fullName>
    </recommendedName>
</protein>
<reference evidence="2" key="1">
    <citation type="submission" date="2021-01" db="EMBL/GenBank/DDBJ databases">
        <authorList>
            <person name="Kaushik A."/>
        </authorList>
    </citation>
    <scope>NUCLEOTIDE SEQUENCE</scope>
    <source>
        <strain evidence="2">AG2-2IIIB</strain>
    </source>
</reference>
<name>A0A8H2Y4N9_9AGAM</name>
<feature type="compositionally biased region" description="Basic and acidic residues" evidence="1">
    <location>
        <begin position="135"/>
        <end position="146"/>
    </location>
</feature>
<proteinExistence type="predicted"/>